<dbReference type="eggNOG" id="ENOG503363R">
    <property type="taxonomic scope" value="Bacteria"/>
</dbReference>
<keyword evidence="2" id="KW-1185">Reference proteome</keyword>
<name>M7N0A4_9BACT</name>
<reference evidence="1 2" key="1">
    <citation type="journal article" date="2013" name="Genome Announc.">
        <title>Draft Genome Sequence of Cesiribacter andamanensis Strain AMV16T, Isolated from a Soil Sample from a Mud Volcano in the Andaman Islands, India.</title>
        <authorList>
            <person name="Shivaji S."/>
            <person name="Ara S."/>
            <person name="Begum Z."/>
            <person name="Srinivas T.N."/>
            <person name="Singh A."/>
            <person name="Kumar Pinnaka A."/>
        </authorList>
    </citation>
    <scope>NUCLEOTIDE SEQUENCE [LARGE SCALE GENOMIC DNA]</scope>
    <source>
        <strain evidence="1 2">AMV16</strain>
    </source>
</reference>
<protein>
    <recommendedName>
        <fullName evidence="3">DUF695 domain-containing protein</fullName>
    </recommendedName>
</protein>
<dbReference type="EMBL" id="AODQ01000072">
    <property type="protein sequence ID" value="EMR02128.1"/>
    <property type="molecule type" value="Genomic_DNA"/>
</dbReference>
<evidence type="ECO:0000313" key="1">
    <source>
        <dbReference type="EMBL" id="EMR02128.1"/>
    </source>
</evidence>
<dbReference type="STRING" id="1279009.ADICEAN_02739"/>
<accession>M7N0A4</accession>
<sequence>MREDFHLDKIDSFWDWFSAQEEHTRQVLEGRSEQAQEALVQAFNNQVLALGLFTWELGRGQRRPFYFTISPNGSRELLEHSRQLMEAAPRLPQWEFHHAKPPQEWDLKFRLYDEDYNERDVDASRWKFRLQEHPQGGALILLEAANIGHLDGETKLTATEQVVMSLLGEEQKILHVAEIRILTQLSSGSTPIQQLRERFEAFLF</sequence>
<comment type="caution">
    <text evidence="1">The sequence shown here is derived from an EMBL/GenBank/DDBJ whole genome shotgun (WGS) entry which is preliminary data.</text>
</comment>
<dbReference type="AlphaFoldDB" id="M7N0A4"/>
<gene>
    <name evidence="1" type="ORF">ADICEAN_02739</name>
</gene>
<evidence type="ECO:0000313" key="2">
    <source>
        <dbReference type="Proteomes" id="UP000011910"/>
    </source>
</evidence>
<proteinExistence type="predicted"/>
<dbReference type="Proteomes" id="UP000011910">
    <property type="component" value="Unassembled WGS sequence"/>
</dbReference>
<evidence type="ECO:0008006" key="3">
    <source>
        <dbReference type="Google" id="ProtNLM"/>
    </source>
</evidence>
<organism evidence="1 2">
    <name type="scientific">Cesiribacter andamanensis AMV16</name>
    <dbReference type="NCBI Taxonomy" id="1279009"/>
    <lineage>
        <taxon>Bacteria</taxon>
        <taxon>Pseudomonadati</taxon>
        <taxon>Bacteroidota</taxon>
        <taxon>Cytophagia</taxon>
        <taxon>Cytophagales</taxon>
        <taxon>Cesiribacteraceae</taxon>
        <taxon>Cesiribacter</taxon>
    </lineage>
</organism>